<comment type="similarity">
    <text evidence="1">Belongs to the GST superfamily. NadH family.</text>
</comment>
<dbReference type="Proteomes" id="UP000242757">
    <property type="component" value="Unassembled WGS sequence"/>
</dbReference>
<reference evidence="4 5" key="1">
    <citation type="submission" date="2017-08" db="EMBL/GenBank/DDBJ databases">
        <title>A Genome Sequence of Oceanimonas doudoroffii ATCC 27123T.</title>
        <authorList>
            <person name="Brennan M.A."/>
            <person name="Maclea K.S."/>
            <person name="Mcclelland W.D."/>
            <person name="Trachtenberg A.M."/>
        </authorList>
    </citation>
    <scope>NUCLEOTIDE SEQUENCE [LARGE SCALE GENOMIC DNA]</scope>
    <source>
        <strain evidence="4 5">ATCC 27123</strain>
    </source>
</reference>
<comment type="catalytic activity">
    <reaction evidence="1">
        <text>2-hydroxychromene-2-carboxylate = (3E)-4-(2-hydroxyphenyl)-2-oxobut-3-enoate</text>
        <dbReference type="Rhea" id="RHEA:27401"/>
        <dbReference type="ChEBI" id="CHEBI:59350"/>
        <dbReference type="ChEBI" id="CHEBI:59353"/>
        <dbReference type="EC" id="5.99.1.4"/>
    </reaction>
</comment>
<dbReference type="GO" id="GO:0006749">
    <property type="term" value="P:glutathione metabolic process"/>
    <property type="evidence" value="ECO:0007669"/>
    <property type="project" value="TreeGrafter"/>
</dbReference>
<feature type="active site" description="Nucleophile" evidence="2">
    <location>
        <position position="13"/>
    </location>
</feature>
<gene>
    <name evidence="4" type="ORF">B6S08_05335</name>
</gene>
<dbReference type="InterPro" id="IPR014440">
    <property type="entry name" value="HCCAis_GSTk"/>
</dbReference>
<dbReference type="GO" id="GO:0004364">
    <property type="term" value="F:glutathione transferase activity"/>
    <property type="evidence" value="ECO:0007669"/>
    <property type="project" value="TreeGrafter"/>
</dbReference>
<evidence type="ECO:0000256" key="2">
    <source>
        <dbReference type="PIRSR" id="PIRSR006386-1"/>
    </source>
</evidence>
<dbReference type="GO" id="GO:0004602">
    <property type="term" value="F:glutathione peroxidase activity"/>
    <property type="evidence" value="ECO:0007669"/>
    <property type="project" value="TreeGrafter"/>
</dbReference>
<dbReference type="PANTHER" id="PTHR42943">
    <property type="entry name" value="GLUTATHIONE S-TRANSFERASE KAPPA"/>
    <property type="match status" value="1"/>
</dbReference>
<keyword evidence="1" id="KW-0413">Isomerase</keyword>
<dbReference type="EC" id="5.99.1.4" evidence="1"/>
<dbReference type="InterPro" id="IPR001853">
    <property type="entry name" value="DSBA-like_thioredoxin_dom"/>
</dbReference>
<dbReference type="InterPro" id="IPR044087">
    <property type="entry name" value="NahD-like"/>
</dbReference>
<name>A0A233RHR3_9GAMM</name>
<evidence type="ECO:0000313" key="5">
    <source>
        <dbReference type="Proteomes" id="UP000242757"/>
    </source>
</evidence>
<dbReference type="InterPro" id="IPR051924">
    <property type="entry name" value="GST_Kappa/NadH"/>
</dbReference>
<dbReference type="OrthoDB" id="5244108at2"/>
<evidence type="ECO:0000259" key="3">
    <source>
        <dbReference type="Pfam" id="PF01323"/>
    </source>
</evidence>
<dbReference type="AlphaFoldDB" id="A0A233RHR3"/>
<comment type="caution">
    <text evidence="4">The sequence shown here is derived from an EMBL/GenBank/DDBJ whole genome shotgun (WGS) entry which is preliminary data.</text>
</comment>
<dbReference type="PIRSF" id="PIRSF006386">
    <property type="entry name" value="HCCAis_GSTk"/>
    <property type="match status" value="1"/>
</dbReference>
<keyword evidence="5" id="KW-1185">Reference proteome</keyword>
<dbReference type="GO" id="GO:0018845">
    <property type="term" value="F:2-hydroxychromene-2-carboxylate isomerase activity"/>
    <property type="evidence" value="ECO:0007669"/>
    <property type="project" value="UniProtKB-UniRule"/>
</dbReference>
<dbReference type="CDD" id="cd03022">
    <property type="entry name" value="DsbA_HCCA_Iso"/>
    <property type="match status" value="1"/>
</dbReference>
<dbReference type="RefSeq" id="WP_094199704.1">
    <property type="nucleotide sequence ID" value="NZ_NBIM01000001.1"/>
</dbReference>
<proteinExistence type="inferred from homology"/>
<evidence type="ECO:0000313" key="4">
    <source>
        <dbReference type="EMBL" id="OXY82927.1"/>
    </source>
</evidence>
<feature type="domain" description="DSBA-like thioredoxin" evidence="3">
    <location>
        <begin position="4"/>
        <end position="194"/>
    </location>
</feature>
<organism evidence="4 5">
    <name type="scientific">Oceanimonas doudoroffii</name>
    <dbReference type="NCBI Taxonomy" id="84158"/>
    <lineage>
        <taxon>Bacteria</taxon>
        <taxon>Pseudomonadati</taxon>
        <taxon>Pseudomonadota</taxon>
        <taxon>Gammaproteobacteria</taxon>
        <taxon>Aeromonadales</taxon>
        <taxon>Aeromonadaceae</taxon>
        <taxon>Oceanimonas</taxon>
    </lineage>
</organism>
<dbReference type="InterPro" id="IPR036249">
    <property type="entry name" value="Thioredoxin-like_sf"/>
</dbReference>
<protein>
    <recommendedName>
        <fullName evidence="1">2-hydroxychromene-2-carboxylate isomerase</fullName>
        <ecNumber evidence="1">5.99.1.4</ecNumber>
    </recommendedName>
</protein>
<dbReference type="PANTHER" id="PTHR42943:SF13">
    <property type="entry name" value="GLUTATHIONE S-TRANSFERASE KAPPA-RELATED"/>
    <property type="match status" value="1"/>
</dbReference>
<dbReference type="Pfam" id="PF01323">
    <property type="entry name" value="DSBA"/>
    <property type="match status" value="1"/>
</dbReference>
<dbReference type="EMBL" id="NBIM01000001">
    <property type="protein sequence ID" value="OXY82927.1"/>
    <property type="molecule type" value="Genomic_DNA"/>
</dbReference>
<sequence length="199" mass="22069">MTTTIDYYFTSISPFTYLGHRTFLAIAGQAQVNFKPVRLPRVFANSGAVPLAERPQCRQRYRLLEIERWAKKRGLPVNLQPAHFPTDPSLADRCVIALQQAGHHPGEFLARVLAACWAEEKDIADASVITAILVDLKLDADALLKAARSPATEQQYDRNTDDALGQGILGAPSWVLDNVQFWGQDRLELLADTLDAVEA</sequence>
<dbReference type="SUPFAM" id="SSF52833">
    <property type="entry name" value="Thioredoxin-like"/>
    <property type="match status" value="1"/>
</dbReference>
<dbReference type="Gene3D" id="3.40.30.10">
    <property type="entry name" value="Glutaredoxin"/>
    <property type="match status" value="1"/>
</dbReference>
<evidence type="ECO:0000256" key="1">
    <source>
        <dbReference type="PIRNR" id="PIRNR006386"/>
    </source>
</evidence>
<accession>A0A233RHR3</accession>
<dbReference type="GO" id="GO:1901170">
    <property type="term" value="P:naphthalene catabolic process"/>
    <property type="evidence" value="ECO:0007669"/>
    <property type="project" value="InterPro"/>
</dbReference>